<reference evidence="1" key="1">
    <citation type="journal article" date="2021" name="Nat. Microbiol.">
        <title>Cocultivation of an ultrasmall environmental parasitic bacterium with lytic ability against bacteria associated with wastewater foams.</title>
        <authorList>
            <person name="Batinovic S."/>
            <person name="Rose J.J.A."/>
            <person name="Ratcliffe J."/>
            <person name="Seviour R.J."/>
            <person name="Petrovski S."/>
        </authorList>
    </citation>
    <scope>NUCLEOTIDE SEQUENCE</scope>
    <source>
        <strain evidence="1">CON44</strain>
    </source>
</reference>
<evidence type="ECO:0000313" key="1">
    <source>
        <dbReference type="EMBL" id="QHN39304.1"/>
    </source>
</evidence>
<gene>
    <name evidence="1" type="ORF">GII30_09125</name>
</gene>
<protein>
    <submittedName>
        <fullName evidence="1">Uncharacterized protein</fullName>
    </submittedName>
</protein>
<sequence>MSDYFELTNQLTNQWITALRHIKEALPTLDDEVKLVPPGFALSDLDGKFPTLPGLPTAQEVIEANFQVAQRFLQAQRDLTLSVIDRAAGAGLSDTSGTAAESGSA</sequence>
<accession>A0A857KWP0</accession>
<dbReference type="AlphaFoldDB" id="A0A857KWP0"/>
<name>A0A857KWP0_9ACTN</name>
<organism evidence="1">
    <name type="scientific">Gordonia amarae</name>
    <dbReference type="NCBI Taxonomy" id="36821"/>
    <lineage>
        <taxon>Bacteria</taxon>
        <taxon>Bacillati</taxon>
        <taxon>Actinomycetota</taxon>
        <taxon>Actinomycetes</taxon>
        <taxon>Mycobacteriales</taxon>
        <taxon>Gordoniaceae</taxon>
        <taxon>Gordonia</taxon>
    </lineage>
</organism>
<dbReference type="EMBL" id="CP045810">
    <property type="protein sequence ID" value="QHN39304.1"/>
    <property type="molecule type" value="Genomic_DNA"/>
</dbReference>
<proteinExistence type="predicted"/>
<dbReference type="RefSeq" id="WP_005184894.1">
    <property type="nucleotide sequence ID" value="NZ_CP045804.1"/>
</dbReference>